<comment type="caution">
    <text evidence="3">The sequence shown here is derived from an EMBL/GenBank/DDBJ whole genome shotgun (WGS) entry which is preliminary data.</text>
</comment>
<reference evidence="3" key="1">
    <citation type="submission" date="2023-07" db="EMBL/GenBank/DDBJ databases">
        <title>draft genome sequence of fig (Ficus carica).</title>
        <authorList>
            <person name="Takahashi T."/>
            <person name="Nishimura K."/>
        </authorList>
    </citation>
    <scope>NUCLEOTIDE SEQUENCE</scope>
</reference>
<feature type="coiled-coil region" evidence="1">
    <location>
        <begin position="35"/>
        <end position="69"/>
    </location>
</feature>
<evidence type="ECO:0000256" key="2">
    <source>
        <dbReference type="SAM" id="MobiDB-lite"/>
    </source>
</evidence>
<dbReference type="AlphaFoldDB" id="A0AA88A363"/>
<feature type="compositionally biased region" description="Basic and acidic residues" evidence="2">
    <location>
        <begin position="1"/>
        <end position="10"/>
    </location>
</feature>
<dbReference type="PANTHER" id="PTHR35099:SF2">
    <property type="entry name" value="OS02G0182700 PROTEIN"/>
    <property type="match status" value="1"/>
</dbReference>
<feature type="compositionally biased region" description="Polar residues" evidence="2">
    <location>
        <begin position="95"/>
        <end position="110"/>
    </location>
</feature>
<dbReference type="PANTHER" id="PTHR35099">
    <property type="entry name" value="OS02G0182700 PROTEIN"/>
    <property type="match status" value="1"/>
</dbReference>
<feature type="region of interest" description="Disordered" evidence="2">
    <location>
        <begin position="89"/>
        <end position="110"/>
    </location>
</feature>
<evidence type="ECO:0000256" key="1">
    <source>
        <dbReference type="SAM" id="Coils"/>
    </source>
</evidence>
<gene>
    <name evidence="3" type="ORF">TIFTF001_014689</name>
</gene>
<dbReference type="Proteomes" id="UP001187192">
    <property type="component" value="Unassembled WGS sequence"/>
</dbReference>
<evidence type="ECO:0000313" key="4">
    <source>
        <dbReference type="Proteomes" id="UP001187192"/>
    </source>
</evidence>
<proteinExistence type="predicted"/>
<feature type="region of interest" description="Disordered" evidence="2">
    <location>
        <begin position="1"/>
        <end position="30"/>
    </location>
</feature>
<sequence>MIHRIDRREGGIGSNNELASTTTTISRRSRRKKTFAELKEEENSLLKERVQLKKELAMLRATFKEQSAKNDSLKRMKLELHGNSSKYVNADESKVASSSQPTERIASTSDIVPLTLPTQLTHHGNAQSDSCDESKTNSNRDGFFLLPDLNSLPCDEDYGSETFYGTS</sequence>
<protein>
    <submittedName>
        <fullName evidence="3">Uncharacterized protein</fullName>
    </submittedName>
</protein>
<keyword evidence="4" id="KW-1185">Reference proteome</keyword>
<organism evidence="3 4">
    <name type="scientific">Ficus carica</name>
    <name type="common">Common fig</name>
    <dbReference type="NCBI Taxonomy" id="3494"/>
    <lineage>
        <taxon>Eukaryota</taxon>
        <taxon>Viridiplantae</taxon>
        <taxon>Streptophyta</taxon>
        <taxon>Embryophyta</taxon>
        <taxon>Tracheophyta</taxon>
        <taxon>Spermatophyta</taxon>
        <taxon>Magnoliopsida</taxon>
        <taxon>eudicotyledons</taxon>
        <taxon>Gunneridae</taxon>
        <taxon>Pentapetalae</taxon>
        <taxon>rosids</taxon>
        <taxon>fabids</taxon>
        <taxon>Rosales</taxon>
        <taxon>Moraceae</taxon>
        <taxon>Ficeae</taxon>
        <taxon>Ficus</taxon>
    </lineage>
</organism>
<keyword evidence="1" id="KW-0175">Coiled coil</keyword>
<accession>A0AA88A363</accession>
<dbReference type="CDD" id="cd14686">
    <property type="entry name" value="bZIP"/>
    <property type="match status" value="1"/>
</dbReference>
<dbReference type="EMBL" id="BTGU01000020">
    <property type="protein sequence ID" value="GMN45497.1"/>
    <property type="molecule type" value="Genomic_DNA"/>
</dbReference>
<evidence type="ECO:0000313" key="3">
    <source>
        <dbReference type="EMBL" id="GMN45497.1"/>
    </source>
</evidence>
<name>A0AA88A363_FICCA</name>